<dbReference type="SUPFAM" id="SSF52540">
    <property type="entry name" value="P-loop containing nucleoside triphosphate hydrolases"/>
    <property type="match status" value="1"/>
</dbReference>
<protein>
    <submittedName>
        <fullName evidence="8">Putative amino-acid transport system ATP-binding protein</fullName>
    </submittedName>
</protein>
<dbReference type="EMBL" id="FNZF01000003">
    <property type="protein sequence ID" value="SEJ43199.1"/>
    <property type="molecule type" value="Genomic_DNA"/>
</dbReference>
<dbReference type="Proteomes" id="UP000199200">
    <property type="component" value="Unassembled WGS sequence"/>
</dbReference>
<dbReference type="InterPro" id="IPR027417">
    <property type="entry name" value="P-loop_NTPase"/>
</dbReference>
<dbReference type="AlphaFoldDB" id="A0A1H6YPI8"/>
<dbReference type="InterPro" id="IPR003439">
    <property type="entry name" value="ABC_transporter-like_ATP-bd"/>
</dbReference>
<dbReference type="InterPro" id="IPR050086">
    <property type="entry name" value="MetN_ABC_transporter-like"/>
</dbReference>
<dbReference type="RefSeq" id="WP_092052330.1">
    <property type="nucleotide sequence ID" value="NZ_FNZF01000003.1"/>
</dbReference>
<dbReference type="GO" id="GO:0005524">
    <property type="term" value="F:ATP binding"/>
    <property type="evidence" value="ECO:0007669"/>
    <property type="project" value="UniProtKB-KW"/>
</dbReference>
<keyword evidence="6" id="KW-0472">Membrane</keyword>
<evidence type="ECO:0000256" key="3">
    <source>
        <dbReference type="ARBA" id="ARBA00022475"/>
    </source>
</evidence>
<evidence type="ECO:0000256" key="4">
    <source>
        <dbReference type="ARBA" id="ARBA00022741"/>
    </source>
</evidence>
<keyword evidence="9" id="KW-1185">Reference proteome</keyword>
<dbReference type="PANTHER" id="PTHR43166:SF35">
    <property type="entry name" value="L-CYSTINE IMPORT ATP-BINDING PROTEIN TCYN"/>
    <property type="match status" value="1"/>
</dbReference>
<dbReference type="Pfam" id="PF00005">
    <property type="entry name" value="ABC_tran"/>
    <property type="match status" value="1"/>
</dbReference>
<keyword evidence="2" id="KW-0813">Transport</keyword>
<comment type="subcellular location">
    <subcellularLocation>
        <location evidence="1">Cell membrane</location>
        <topology evidence="1">Peripheral membrane protein</topology>
    </subcellularLocation>
</comment>
<dbReference type="STRING" id="426757.SAMN04488127_1744"/>
<evidence type="ECO:0000256" key="6">
    <source>
        <dbReference type="ARBA" id="ARBA00023136"/>
    </source>
</evidence>
<dbReference type="InterPro" id="IPR030679">
    <property type="entry name" value="ABC_ATPase_HisP-typ"/>
</dbReference>
<keyword evidence="5 8" id="KW-0067">ATP-binding</keyword>
<keyword evidence="3" id="KW-1003">Cell membrane</keyword>
<dbReference type="SMART" id="SM00382">
    <property type="entry name" value="AAA"/>
    <property type="match status" value="1"/>
</dbReference>
<dbReference type="InterPro" id="IPR003593">
    <property type="entry name" value="AAA+_ATPase"/>
</dbReference>
<dbReference type="OrthoDB" id="9804199at2"/>
<dbReference type="Gene3D" id="3.40.50.300">
    <property type="entry name" value="P-loop containing nucleotide triphosphate hydrolases"/>
    <property type="match status" value="1"/>
</dbReference>
<dbReference type="GO" id="GO:0015424">
    <property type="term" value="F:ABC-type amino acid transporter activity"/>
    <property type="evidence" value="ECO:0007669"/>
    <property type="project" value="InterPro"/>
</dbReference>
<keyword evidence="4" id="KW-0547">Nucleotide-binding</keyword>
<sequence length="265" mass="29675">MIKVTDLKKSFNRTEVLKGINFEVNDGEVVVIIGPSGSGKSTMLRCLNFLERPDSGLIQIGDQTVDASTAKRSDINRLRLQTSMVFQHYNLFKNKTALQNVAHALIVSKKMKKSDAFEKSRALLKEVGLSDKEDNYPVALSGGQQQRVGIARALAVSPYAILFDEPTSSLDPEWVGEVLRVIARIAEERKTMVIVTHEMEFAREIADRVVFMADGFVVEEGTPEEIFDHPKNERTKKFLQSYRNSSARREAALQATEQFVSPEAP</sequence>
<gene>
    <name evidence="8" type="ORF">SAMN04488127_1744</name>
</gene>
<evidence type="ECO:0000313" key="8">
    <source>
        <dbReference type="EMBL" id="SEJ43199.1"/>
    </source>
</evidence>
<organism evidence="8 9">
    <name type="scientific">Bhargavaea ginsengi</name>
    <dbReference type="NCBI Taxonomy" id="426757"/>
    <lineage>
        <taxon>Bacteria</taxon>
        <taxon>Bacillati</taxon>
        <taxon>Bacillota</taxon>
        <taxon>Bacilli</taxon>
        <taxon>Bacillales</taxon>
        <taxon>Caryophanaceae</taxon>
        <taxon>Bhargavaea</taxon>
    </lineage>
</organism>
<evidence type="ECO:0000313" key="9">
    <source>
        <dbReference type="Proteomes" id="UP000199200"/>
    </source>
</evidence>
<evidence type="ECO:0000256" key="2">
    <source>
        <dbReference type="ARBA" id="ARBA00022448"/>
    </source>
</evidence>
<proteinExistence type="predicted"/>
<feature type="domain" description="ABC transporter" evidence="7">
    <location>
        <begin position="2"/>
        <end position="239"/>
    </location>
</feature>
<evidence type="ECO:0000259" key="7">
    <source>
        <dbReference type="PROSITE" id="PS50893"/>
    </source>
</evidence>
<dbReference type="CDD" id="cd03262">
    <property type="entry name" value="ABC_HisP_GlnQ"/>
    <property type="match status" value="1"/>
</dbReference>
<evidence type="ECO:0000256" key="5">
    <source>
        <dbReference type="ARBA" id="ARBA00022840"/>
    </source>
</evidence>
<accession>A0A1H6YPI8</accession>
<dbReference type="FunFam" id="3.40.50.300:FF:000020">
    <property type="entry name" value="Amino acid ABC transporter ATP-binding component"/>
    <property type="match status" value="1"/>
</dbReference>
<reference evidence="9" key="1">
    <citation type="submission" date="2016-10" db="EMBL/GenBank/DDBJ databases">
        <authorList>
            <person name="Varghese N."/>
            <person name="Submissions S."/>
        </authorList>
    </citation>
    <scope>NUCLEOTIDE SEQUENCE [LARGE SCALE GENOMIC DNA]</scope>
    <source>
        <strain evidence="9">CGMCC 1.6763</strain>
    </source>
</reference>
<name>A0A1H6YPI8_9BACL</name>
<dbReference type="PROSITE" id="PS00211">
    <property type="entry name" value="ABC_TRANSPORTER_1"/>
    <property type="match status" value="1"/>
</dbReference>
<dbReference type="InterPro" id="IPR017871">
    <property type="entry name" value="ABC_transporter-like_CS"/>
</dbReference>
<dbReference type="GO" id="GO:0016887">
    <property type="term" value="F:ATP hydrolysis activity"/>
    <property type="evidence" value="ECO:0007669"/>
    <property type="project" value="InterPro"/>
</dbReference>
<dbReference type="PIRSF" id="PIRSF039085">
    <property type="entry name" value="ABC_ATPase_HisP"/>
    <property type="match status" value="1"/>
</dbReference>
<evidence type="ECO:0000256" key="1">
    <source>
        <dbReference type="ARBA" id="ARBA00004202"/>
    </source>
</evidence>
<dbReference type="GO" id="GO:0005886">
    <property type="term" value="C:plasma membrane"/>
    <property type="evidence" value="ECO:0007669"/>
    <property type="project" value="UniProtKB-SubCell"/>
</dbReference>
<dbReference type="PROSITE" id="PS50893">
    <property type="entry name" value="ABC_TRANSPORTER_2"/>
    <property type="match status" value="1"/>
</dbReference>
<dbReference type="PANTHER" id="PTHR43166">
    <property type="entry name" value="AMINO ACID IMPORT ATP-BINDING PROTEIN"/>
    <property type="match status" value="1"/>
</dbReference>